<evidence type="ECO:0000313" key="2">
    <source>
        <dbReference type="Proteomes" id="UP001054252"/>
    </source>
</evidence>
<keyword evidence="2" id="KW-1185">Reference proteome</keyword>
<accession>A0AAV5KXK3</accession>
<protein>
    <submittedName>
        <fullName evidence="1">Uncharacterized protein</fullName>
    </submittedName>
</protein>
<sequence length="140" mass="15303">MKKIGKEDERKDSIEEIERAEKVPVLSLLQNLLRSPCPPAITGLALHQPSRLRPLLPTPALSSRTSAPWPLHACTLRPIPALHRALPCTLLFSLLCASLPALLPAPALHRICVNLQLCIGHHRQSCHACLHPSALSPLRA</sequence>
<comment type="caution">
    <text evidence="1">The sequence shown here is derived from an EMBL/GenBank/DDBJ whole genome shotgun (WGS) entry which is preliminary data.</text>
</comment>
<organism evidence="1 2">
    <name type="scientific">Rubroshorea leprosula</name>
    <dbReference type="NCBI Taxonomy" id="152421"/>
    <lineage>
        <taxon>Eukaryota</taxon>
        <taxon>Viridiplantae</taxon>
        <taxon>Streptophyta</taxon>
        <taxon>Embryophyta</taxon>
        <taxon>Tracheophyta</taxon>
        <taxon>Spermatophyta</taxon>
        <taxon>Magnoliopsida</taxon>
        <taxon>eudicotyledons</taxon>
        <taxon>Gunneridae</taxon>
        <taxon>Pentapetalae</taxon>
        <taxon>rosids</taxon>
        <taxon>malvids</taxon>
        <taxon>Malvales</taxon>
        <taxon>Dipterocarpaceae</taxon>
        <taxon>Rubroshorea</taxon>
    </lineage>
</organism>
<proteinExistence type="predicted"/>
<dbReference type="AlphaFoldDB" id="A0AAV5KXK3"/>
<gene>
    <name evidence="1" type="ORF">SLEP1_g38248</name>
</gene>
<dbReference type="Proteomes" id="UP001054252">
    <property type="component" value="Unassembled WGS sequence"/>
</dbReference>
<evidence type="ECO:0000313" key="1">
    <source>
        <dbReference type="EMBL" id="GKV29311.1"/>
    </source>
</evidence>
<dbReference type="EMBL" id="BPVZ01000082">
    <property type="protein sequence ID" value="GKV29311.1"/>
    <property type="molecule type" value="Genomic_DNA"/>
</dbReference>
<name>A0AAV5KXK3_9ROSI</name>
<reference evidence="1 2" key="1">
    <citation type="journal article" date="2021" name="Commun. Biol.">
        <title>The genome of Shorea leprosula (Dipterocarpaceae) highlights the ecological relevance of drought in aseasonal tropical rainforests.</title>
        <authorList>
            <person name="Ng K.K.S."/>
            <person name="Kobayashi M.J."/>
            <person name="Fawcett J.A."/>
            <person name="Hatakeyama M."/>
            <person name="Paape T."/>
            <person name="Ng C.H."/>
            <person name="Ang C.C."/>
            <person name="Tnah L.H."/>
            <person name="Lee C.T."/>
            <person name="Nishiyama T."/>
            <person name="Sese J."/>
            <person name="O'Brien M.J."/>
            <person name="Copetti D."/>
            <person name="Mohd Noor M.I."/>
            <person name="Ong R.C."/>
            <person name="Putra M."/>
            <person name="Sireger I.Z."/>
            <person name="Indrioko S."/>
            <person name="Kosugi Y."/>
            <person name="Izuno A."/>
            <person name="Isagi Y."/>
            <person name="Lee S.L."/>
            <person name="Shimizu K.K."/>
        </authorList>
    </citation>
    <scope>NUCLEOTIDE SEQUENCE [LARGE SCALE GENOMIC DNA]</scope>
    <source>
        <strain evidence="1">214</strain>
    </source>
</reference>